<comment type="caution">
    <text evidence="1">The sequence shown here is derived from an EMBL/GenBank/DDBJ whole genome shotgun (WGS) entry which is preliminary data.</text>
</comment>
<dbReference type="Proteomes" id="UP000824540">
    <property type="component" value="Unassembled WGS sequence"/>
</dbReference>
<evidence type="ECO:0000313" key="2">
    <source>
        <dbReference type="Proteomes" id="UP000824540"/>
    </source>
</evidence>
<dbReference type="AlphaFoldDB" id="A0A8T2MVM4"/>
<keyword evidence="2" id="KW-1185">Reference proteome</keyword>
<name>A0A8T2MVM4_9TELE</name>
<protein>
    <submittedName>
        <fullName evidence="1">Uncharacterized protein</fullName>
    </submittedName>
</protein>
<organism evidence="1 2">
    <name type="scientific">Albula glossodonta</name>
    <name type="common">roundjaw bonefish</name>
    <dbReference type="NCBI Taxonomy" id="121402"/>
    <lineage>
        <taxon>Eukaryota</taxon>
        <taxon>Metazoa</taxon>
        <taxon>Chordata</taxon>
        <taxon>Craniata</taxon>
        <taxon>Vertebrata</taxon>
        <taxon>Euteleostomi</taxon>
        <taxon>Actinopterygii</taxon>
        <taxon>Neopterygii</taxon>
        <taxon>Teleostei</taxon>
        <taxon>Albuliformes</taxon>
        <taxon>Albulidae</taxon>
        <taxon>Albula</taxon>
    </lineage>
</organism>
<evidence type="ECO:0000313" key="1">
    <source>
        <dbReference type="EMBL" id="KAG9330041.1"/>
    </source>
</evidence>
<proteinExistence type="predicted"/>
<reference evidence="1" key="1">
    <citation type="thesis" date="2021" institute="BYU ScholarsArchive" country="Provo, UT, USA">
        <title>Applications of and Algorithms for Genome Assembly and Genomic Analyses with an Emphasis on Marine Teleosts.</title>
        <authorList>
            <person name="Pickett B.D."/>
        </authorList>
    </citation>
    <scope>NUCLEOTIDE SEQUENCE</scope>
    <source>
        <strain evidence="1">HI-2016</strain>
    </source>
</reference>
<gene>
    <name evidence="1" type="ORF">JZ751_027456</name>
</gene>
<dbReference type="EMBL" id="JAFBMS010000775">
    <property type="protein sequence ID" value="KAG9330041.1"/>
    <property type="molecule type" value="Genomic_DNA"/>
</dbReference>
<accession>A0A8T2MVM4</accession>
<sequence length="318" mass="35193">MSFNLFRVEPLSAWNLARPPDEERWGEEQASLLLHLDCCQFLELFIRFITLIMYLPPPGGQTLRRCLRVRPESQGGAEVEQAQCLGMANEQLTVPISVMSADRGTGPEFSDRLRLWLWRYKKNLRDDKSQVYQSFNHTDLQGGPFTSVIRSGALRTISAQPSENSDCVIKREQEKCLEKMAEDDPANDPEFAVISLQPSGLSHIGGREEVRAARAWLIRPFNFSISCIITHCSEPAASTSTAGTAHLVKLVVSCGVEEPANRLCLKGESVPLFTCCLDRPVAGHSETGSQCAEGLSDQHRGGDSSAVCAILQEDRQTD</sequence>